<gene>
    <name evidence="3" type="ORF">RGQ30_22180</name>
</gene>
<sequence length="145" mass="16004">MDQAFELLFRVRYGECDAQGVVFNARYGDYVDLAVTEYQRAAVGGYQELVRMGYETQVVRMLTEWKSPARYDDVLKATVAPSHFGNTSFSLTIVFVNAATGALIATSQGTYVLLNAETFTKLSIPAELKRALQEGAQGKKFNQAG</sequence>
<dbReference type="PANTHER" id="PTHR31793">
    <property type="entry name" value="4-HYDROXYBENZOYL-COA THIOESTERASE FAMILY MEMBER"/>
    <property type="match status" value="1"/>
</dbReference>
<name>A0AA86IZN1_9BURK</name>
<dbReference type="RefSeq" id="WP_130555833.1">
    <property type="nucleotide sequence ID" value="NZ_AP028947.1"/>
</dbReference>
<dbReference type="Gene3D" id="3.10.129.10">
    <property type="entry name" value="Hotdog Thioesterase"/>
    <property type="match status" value="1"/>
</dbReference>
<dbReference type="AlphaFoldDB" id="A0AA86IZN1"/>
<dbReference type="InterPro" id="IPR050563">
    <property type="entry name" value="4-hydroxybenzoyl-CoA_TE"/>
</dbReference>
<dbReference type="SUPFAM" id="SSF54637">
    <property type="entry name" value="Thioesterase/thiol ester dehydrase-isomerase"/>
    <property type="match status" value="1"/>
</dbReference>
<dbReference type="EMBL" id="AP028947">
    <property type="protein sequence ID" value="BET26717.1"/>
    <property type="molecule type" value="Genomic_DNA"/>
</dbReference>
<dbReference type="KEGG" id="lto:RGQ30_22180"/>
<evidence type="ECO:0000313" key="4">
    <source>
        <dbReference type="Proteomes" id="UP001329151"/>
    </source>
</evidence>
<dbReference type="PANTHER" id="PTHR31793:SF27">
    <property type="entry name" value="NOVEL THIOESTERASE SUPERFAMILY DOMAIN AND SAPOSIN A-TYPE DOMAIN CONTAINING PROTEIN (0610012H03RIK)"/>
    <property type="match status" value="1"/>
</dbReference>
<organism evidence="3 4">
    <name type="scientific">Limnobacter thiooxidans</name>
    <dbReference type="NCBI Taxonomy" id="131080"/>
    <lineage>
        <taxon>Bacteria</taxon>
        <taxon>Pseudomonadati</taxon>
        <taxon>Pseudomonadota</taxon>
        <taxon>Betaproteobacteria</taxon>
        <taxon>Burkholderiales</taxon>
        <taxon>Burkholderiaceae</taxon>
        <taxon>Limnobacter</taxon>
    </lineage>
</organism>
<keyword evidence="4" id="KW-1185">Reference proteome</keyword>
<evidence type="ECO:0000256" key="1">
    <source>
        <dbReference type="ARBA" id="ARBA00005953"/>
    </source>
</evidence>
<dbReference type="Pfam" id="PF13279">
    <property type="entry name" value="4HBT_2"/>
    <property type="match status" value="1"/>
</dbReference>
<proteinExistence type="inferred from homology"/>
<dbReference type="Proteomes" id="UP001329151">
    <property type="component" value="Chromosome"/>
</dbReference>
<protein>
    <submittedName>
        <fullName evidence="3">Thioesterase family protein</fullName>
    </submittedName>
</protein>
<evidence type="ECO:0000256" key="2">
    <source>
        <dbReference type="ARBA" id="ARBA00022801"/>
    </source>
</evidence>
<accession>A0AA86IZN1</accession>
<evidence type="ECO:0000313" key="3">
    <source>
        <dbReference type="EMBL" id="BET26717.1"/>
    </source>
</evidence>
<keyword evidence="2" id="KW-0378">Hydrolase</keyword>
<dbReference type="GO" id="GO:0047617">
    <property type="term" value="F:fatty acyl-CoA hydrolase activity"/>
    <property type="evidence" value="ECO:0007669"/>
    <property type="project" value="TreeGrafter"/>
</dbReference>
<reference evidence="3 4" key="1">
    <citation type="submission" date="2023-10" db="EMBL/GenBank/DDBJ databases">
        <title>Complete Genome Sequence of Limnobacter thiooxidans CS-K2T, Isolated from freshwater lake sediments in Bavaria, Germany.</title>
        <authorList>
            <person name="Naruki M."/>
            <person name="Watanabe A."/>
            <person name="Warashina T."/>
            <person name="Morita T."/>
            <person name="Arakawa K."/>
        </authorList>
    </citation>
    <scope>NUCLEOTIDE SEQUENCE [LARGE SCALE GENOMIC DNA]</scope>
    <source>
        <strain evidence="3 4">CS-K2</strain>
    </source>
</reference>
<comment type="similarity">
    <text evidence="1">Belongs to the 4-hydroxybenzoyl-CoA thioesterase family.</text>
</comment>
<dbReference type="CDD" id="cd00586">
    <property type="entry name" value="4HBT"/>
    <property type="match status" value="1"/>
</dbReference>
<dbReference type="InterPro" id="IPR029069">
    <property type="entry name" value="HotDog_dom_sf"/>
</dbReference>